<dbReference type="AlphaFoldDB" id="A0A0V8IH23"/>
<evidence type="ECO:0000313" key="3">
    <source>
        <dbReference type="Proteomes" id="UP000053199"/>
    </source>
</evidence>
<dbReference type="EMBL" id="LNQM01000007">
    <property type="protein sequence ID" value="KSU73857.1"/>
    <property type="molecule type" value="Genomic_DNA"/>
</dbReference>
<evidence type="ECO:0000256" key="1">
    <source>
        <dbReference type="SAM" id="MobiDB-lite"/>
    </source>
</evidence>
<feature type="region of interest" description="Disordered" evidence="1">
    <location>
        <begin position="23"/>
        <end position="60"/>
    </location>
</feature>
<sequence>MAVAAAAGAGAYAAGHSQAVAADNTPGVGGTDGQAGAGGQLVPGDQPGMAAPDGSTGGMDGGSMAGPGGLGMGMGGLNTAIHSEYVVLQDSSYVTMASQTGTVTSVSSDSLTVKSDDGFSRTYAVTSDVQVSQEMRQRGAGSTGTSLGLSAVTSGATVRVTALKESDTWTAQSILLPATSSSGAQGSGTTTN</sequence>
<evidence type="ECO:0000313" key="2">
    <source>
        <dbReference type="EMBL" id="KSU73857.1"/>
    </source>
</evidence>
<organism evidence="2 3">
    <name type="scientific">Pseudarthrobacter enclensis</name>
    <dbReference type="NCBI Taxonomy" id="993070"/>
    <lineage>
        <taxon>Bacteria</taxon>
        <taxon>Bacillati</taxon>
        <taxon>Actinomycetota</taxon>
        <taxon>Actinomycetes</taxon>
        <taxon>Micrococcales</taxon>
        <taxon>Micrococcaceae</taxon>
        <taxon>Pseudarthrobacter</taxon>
    </lineage>
</organism>
<feature type="compositionally biased region" description="Gly residues" evidence="1">
    <location>
        <begin position="27"/>
        <end position="41"/>
    </location>
</feature>
<dbReference type="Proteomes" id="UP000053199">
    <property type="component" value="Unassembled WGS sequence"/>
</dbReference>
<reference evidence="2 3" key="1">
    <citation type="journal article" date="2014" name="Arch. Microbiol.">
        <title>Arthrobacter enclensis sp. nov., isolated from sediment sample.</title>
        <authorList>
            <person name="Dastager S.G."/>
            <person name="Liu Q."/>
            <person name="Tang S.K."/>
            <person name="Krishnamurthi S."/>
            <person name="Lee J.C."/>
            <person name="Li W.J."/>
        </authorList>
    </citation>
    <scope>NUCLEOTIDE SEQUENCE [LARGE SCALE GENOMIC DNA]</scope>
    <source>
        <strain evidence="2 3">NIO-1008</strain>
    </source>
</reference>
<accession>A0A0V8IH23</accession>
<evidence type="ECO:0008006" key="4">
    <source>
        <dbReference type="Google" id="ProtNLM"/>
    </source>
</evidence>
<protein>
    <recommendedName>
        <fullName evidence="4">DUF5666 domain-containing protein</fullName>
    </recommendedName>
</protein>
<comment type="caution">
    <text evidence="2">The sequence shown here is derived from an EMBL/GenBank/DDBJ whole genome shotgun (WGS) entry which is preliminary data.</text>
</comment>
<dbReference type="STRING" id="993070.AS031_14285"/>
<name>A0A0V8IH23_9MICC</name>
<proteinExistence type="predicted"/>
<gene>
    <name evidence="2" type="ORF">AS031_14285</name>
</gene>
<keyword evidence="3" id="KW-1185">Reference proteome</keyword>